<dbReference type="InterPro" id="IPR027417">
    <property type="entry name" value="P-loop_NTPase"/>
</dbReference>
<dbReference type="OrthoDB" id="9814769at2"/>
<dbReference type="Proteomes" id="UP000184480">
    <property type="component" value="Unassembled WGS sequence"/>
</dbReference>
<feature type="coiled-coil region" evidence="1">
    <location>
        <begin position="489"/>
        <end position="516"/>
    </location>
</feature>
<dbReference type="InterPro" id="IPR003593">
    <property type="entry name" value="AAA+_ATPase"/>
</dbReference>
<accession>A0A1M5EZW5</accession>
<proteinExistence type="predicted"/>
<dbReference type="Gene3D" id="3.40.50.300">
    <property type="entry name" value="P-loop containing nucleotide triphosphate hydrolases"/>
    <property type="match status" value="1"/>
</dbReference>
<keyword evidence="4" id="KW-1185">Reference proteome</keyword>
<feature type="domain" description="AAA+ ATPase" evidence="2">
    <location>
        <begin position="1252"/>
        <end position="1401"/>
    </location>
</feature>
<keyword evidence="1" id="KW-0175">Coiled coil</keyword>
<dbReference type="RefSeq" id="WP_062179174.1">
    <property type="nucleotide sequence ID" value="NZ_BBXL01000006.1"/>
</dbReference>
<dbReference type="SMART" id="SM00382">
    <property type="entry name" value="AAA"/>
    <property type="match status" value="1"/>
</dbReference>
<evidence type="ECO:0000259" key="2">
    <source>
        <dbReference type="SMART" id="SM00382"/>
    </source>
</evidence>
<sequence>MQEIENNKTADSLDSGTYEIIRKRLQVQKDDLLDRLASLNDARKEVFTSSEFSLLANQRIDTDNNCVARGIMALGNLCIFAYNVHFGLRSDIQLSDVFSIYRFEDSQFIPQPLDIIDDEAFLNDYKNLYKYYRDSIFSRFRKTENYLYMIFQTGKTANDAKAFKWLIKDNKLIYQDDRSIHEVVKSPQHEFKWTKTSLEDRRLGTFPHMSILDKVFIEALGGDITFKIEDNTQTGKGIYSEKVENKDQQLDDAEYYYADLGNIILIRIKPYQEDFRAFVFNTRTKEVINIHALNESGVLLPEGQGIIFPNGYYLQSGDHKVFESELSNLEFIRKIASPNGEDYLYIFYQNESNTYVLMSYNIIRQQVETPIICNGFTFFGDGSLIYFRSEKEATRHHQVQIWQTPYMTEWTESAGKKDNFLYKIGNKSIVRAMAECQEVVLLINKEDSYEGLYEDIVKKSNDIVDAYFWVSGKETYSLSEPLVQIREIANTAIDEFDKVQNQKKHAEETLRDTFEKVEKLLFEIKNARYSTLDQLVKQLADTRRLHGEVIELGNVKYIDVDKVAEYKGILNDASQKLSTQTIAFLLKDEALIPYEQKVEKERAEVDNVTKVIDAHKIEENCKLISSELELLIDILNSLKIEDTTEATRIVEKISLIFSSLNEVRAQLKRKIDSLKSQEAIADFKAQLTLLEQSIVNYLELATSPERCDEYFTKVSVQVEELESKYADFDDFILRIAEKRNDVIKAFDGKKAQLIEQINRRTSSLEQIGLRVLKNVENKAQTFKSKEEIQAFFSTDLMVDKIRKLVEELKSLGDVSKAENLENSLKTSLEDALRVLKDRTELFVDGDNIIALGSHKFAVNKQSLDLTIVRRDNKLFYHLTGTNFYYEMKDGEINHYRDIWEQEIVSENNIVYRAEYLAYLAFVESQINPAFNLDAFVTRRVEQNYSESYMKGVHDFDAKRIFETLQKLYRDMGLLAFTPRVRVAAQLFWYMQKPEDKERLFKLISSANVVLKAFPNSGNYEYVLVQVKDMFGQWNTYFSVPDGFVEKVAAYLFREFADSQIFTCSEQAGYLRGEFNKYLSTNGLLENFEGDAGNETFDAVDRFYLVQSWLNSFVDLSAELTPYKKYVEETACLLLLKAQEYNTHTAPDKNTIDDLRGSHTVIGDGIYTLDYHTFIDRLSYFVEKSVPAFDAFTKQKEQLITAFRKSLKLDELRPKVLTSFVRNKLINEVYLPLIGANLAKQLGVAGENKRTARMGMLLLISPPGYGKTTLMEYLAKTMGLNFVKINGPTIGHSITSIDPTEAKTSGAREELKKINLSFEMADNVMLYLDDIQHCSSEFLQKFISLADGQRKMDGIYEGESKTYDLRGKRFCVIMAGNPYTESGDKFQIPDMLANRADVYNLGDVIGGTEHLFRLSLLENAIVENPYLQKVAGKSFNDFYALVSYVESRTDVLPDLESNHTQQDVDDFIAVVRNCIIIRNVVLEVNKNYISSAAMQDAYRIEPPFKLQGSYRDMNKMVGQVVPLMNTKEINALVLSHYESESQTLTADAEANLLKLKEIAGLQSGSDRDRWEQIKEIFNKNNKLAGFDKSDQAGLVLAQLVEFNENLEGIKFALRNNKNNDLEK</sequence>
<dbReference type="InterPro" id="IPR020958">
    <property type="entry name" value="DUF3686"/>
</dbReference>
<dbReference type="InterPro" id="IPR003959">
    <property type="entry name" value="ATPase_AAA_core"/>
</dbReference>
<name>A0A1M5EZW5_9BACT</name>
<evidence type="ECO:0000313" key="4">
    <source>
        <dbReference type="Proteomes" id="UP000184480"/>
    </source>
</evidence>
<dbReference type="GO" id="GO:0005524">
    <property type="term" value="F:ATP binding"/>
    <property type="evidence" value="ECO:0007669"/>
    <property type="project" value="InterPro"/>
</dbReference>
<organism evidence="3 4">
    <name type="scientific">Dysgonomonas macrotermitis</name>
    <dbReference type="NCBI Taxonomy" id="1346286"/>
    <lineage>
        <taxon>Bacteria</taxon>
        <taxon>Pseudomonadati</taxon>
        <taxon>Bacteroidota</taxon>
        <taxon>Bacteroidia</taxon>
        <taxon>Bacteroidales</taxon>
        <taxon>Dysgonomonadaceae</taxon>
        <taxon>Dysgonomonas</taxon>
    </lineage>
</organism>
<dbReference type="Pfam" id="PF25472">
    <property type="entry name" value="DUF7902"/>
    <property type="match status" value="1"/>
</dbReference>
<dbReference type="Pfam" id="PF12458">
    <property type="entry name" value="DUF3686"/>
    <property type="match status" value="1"/>
</dbReference>
<dbReference type="SUPFAM" id="SSF52540">
    <property type="entry name" value="P-loop containing nucleoside triphosphate hydrolases"/>
    <property type="match status" value="1"/>
</dbReference>
<evidence type="ECO:0000313" key="3">
    <source>
        <dbReference type="EMBL" id="SHF84825.1"/>
    </source>
</evidence>
<dbReference type="EMBL" id="FQUC01000011">
    <property type="protein sequence ID" value="SHF84825.1"/>
    <property type="molecule type" value="Genomic_DNA"/>
</dbReference>
<dbReference type="GO" id="GO:0016887">
    <property type="term" value="F:ATP hydrolysis activity"/>
    <property type="evidence" value="ECO:0007669"/>
    <property type="project" value="InterPro"/>
</dbReference>
<reference evidence="4" key="1">
    <citation type="submission" date="2016-11" db="EMBL/GenBank/DDBJ databases">
        <authorList>
            <person name="Varghese N."/>
            <person name="Submissions S."/>
        </authorList>
    </citation>
    <scope>NUCLEOTIDE SEQUENCE [LARGE SCALE GENOMIC DNA]</scope>
    <source>
        <strain evidence="4">DSM 27370</strain>
    </source>
</reference>
<gene>
    <name evidence="3" type="ORF">SAMN05444362_1119</name>
</gene>
<dbReference type="STRING" id="1346286.SAMN05444362_1119"/>
<dbReference type="Pfam" id="PF00004">
    <property type="entry name" value="AAA"/>
    <property type="match status" value="1"/>
</dbReference>
<evidence type="ECO:0000256" key="1">
    <source>
        <dbReference type="SAM" id="Coils"/>
    </source>
</evidence>
<dbReference type="InterPro" id="IPR057224">
    <property type="entry name" value="DUF7902"/>
</dbReference>
<protein>
    <submittedName>
        <fullName evidence="3">ATPase family associated with various cellular activities (AAA)</fullName>
    </submittedName>
</protein>